<name>A0A562U3E2_9SPHI</name>
<evidence type="ECO:0000256" key="2">
    <source>
        <dbReference type="SAM" id="Phobius"/>
    </source>
</evidence>
<dbReference type="AlphaFoldDB" id="A0A562U3E2"/>
<feature type="transmembrane region" description="Helical" evidence="2">
    <location>
        <begin position="258"/>
        <end position="283"/>
    </location>
</feature>
<dbReference type="InterPro" id="IPR025645">
    <property type="entry name" value="DUF4349"/>
</dbReference>
<accession>A0A562U3E2</accession>
<evidence type="ECO:0000313" key="5">
    <source>
        <dbReference type="Proteomes" id="UP000317010"/>
    </source>
</evidence>
<dbReference type="RefSeq" id="WP_144912931.1">
    <property type="nucleotide sequence ID" value="NZ_VLLI01000006.1"/>
</dbReference>
<feature type="region of interest" description="Disordered" evidence="1">
    <location>
        <begin position="23"/>
        <end position="55"/>
    </location>
</feature>
<sequence>MKTKFLIPLIAGLGLLCACKGKSKSSSETADSVSTESASFTKEKSLTPKSDSLPNNTKLVKTADIRFKVKNVQQTSERIATLTTSLNGTVIHNYIHSTTSDSVNIQKSNDSLLRVTVLSISDDMTVKIPPGNMENFVEQVTHMGIYINKSKMDITDKSLEYLSTKLKLKNQYELIGQQKNGESNAKDPDNLLALKNSMVDQQIGNRKIDDSVKNSTITLSFYENNIINKELIANDNLSAYNLPFSKRLSMSIENGWDVFVDVFVLIANLWILIPIGAGAWLVVRYYKKKKTIALAKN</sequence>
<dbReference type="PROSITE" id="PS51257">
    <property type="entry name" value="PROKAR_LIPOPROTEIN"/>
    <property type="match status" value="1"/>
</dbReference>
<reference evidence="4 5" key="1">
    <citation type="submission" date="2019-07" db="EMBL/GenBank/DDBJ databases">
        <title>Genomic Encyclopedia of Archaeal and Bacterial Type Strains, Phase II (KMG-II): from individual species to whole genera.</title>
        <authorList>
            <person name="Goeker M."/>
        </authorList>
    </citation>
    <scope>NUCLEOTIDE SEQUENCE [LARGE SCALE GENOMIC DNA]</scope>
    <source>
        <strain evidence="4 5">ATCC BAA-1854</strain>
    </source>
</reference>
<protein>
    <submittedName>
        <fullName evidence="4">Uncharacterized protein DUF4349</fullName>
    </submittedName>
</protein>
<keyword evidence="5" id="KW-1185">Reference proteome</keyword>
<evidence type="ECO:0000313" key="4">
    <source>
        <dbReference type="EMBL" id="TWJ00089.1"/>
    </source>
</evidence>
<gene>
    <name evidence="4" type="ORF">JN11_02504</name>
</gene>
<dbReference type="OrthoDB" id="790552at2"/>
<evidence type="ECO:0000256" key="1">
    <source>
        <dbReference type="SAM" id="MobiDB-lite"/>
    </source>
</evidence>
<dbReference type="Pfam" id="PF14257">
    <property type="entry name" value="DUF4349"/>
    <property type="match status" value="1"/>
</dbReference>
<feature type="compositionally biased region" description="Polar residues" evidence="1">
    <location>
        <begin position="24"/>
        <end position="40"/>
    </location>
</feature>
<comment type="caution">
    <text evidence="4">The sequence shown here is derived from an EMBL/GenBank/DDBJ whole genome shotgun (WGS) entry which is preliminary data.</text>
</comment>
<dbReference type="EMBL" id="VLLI01000006">
    <property type="protein sequence ID" value="TWJ00089.1"/>
    <property type="molecule type" value="Genomic_DNA"/>
</dbReference>
<feature type="domain" description="DUF4349" evidence="3">
    <location>
        <begin position="58"/>
        <end position="284"/>
    </location>
</feature>
<proteinExistence type="predicted"/>
<dbReference type="Proteomes" id="UP000317010">
    <property type="component" value="Unassembled WGS sequence"/>
</dbReference>
<keyword evidence="2" id="KW-0472">Membrane</keyword>
<organism evidence="4 5">
    <name type="scientific">Mucilaginibacter frigoritolerans</name>
    <dbReference type="NCBI Taxonomy" id="652788"/>
    <lineage>
        <taxon>Bacteria</taxon>
        <taxon>Pseudomonadati</taxon>
        <taxon>Bacteroidota</taxon>
        <taxon>Sphingobacteriia</taxon>
        <taxon>Sphingobacteriales</taxon>
        <taxon>Sphingobacteriaceae</taxon>
        <taxon>Mucilaginibacter</taxon>
    </lineage>
</organism>
<keyword evidence="2" id="KW-1133">Transmembrane helix</keyword>
<keyword evidence="2" id="KW-0812">Transmembrane</keyword>
<evidence type="ECO:0000259" key="3">
    <source>
        <dbReference type="Pfam" id="PF14257"/>
    </source>
</evidence>